<gene>
    <name evidence="7" type="ORF">OOZ35_06865</name>
</gene>
<reference evidence="7" key="1">
    <citation type="submission" date="2022-11" db="EMBL/GenBank/DDBJ databases">
        <title>Refractory cell wall polysaccharides provide important carbon source for microbial heterotrophs in the hadal ocean.</title>
        <authorList>
            <person name="Zhu X."/>
        </authorList>
    </citation>
    <scope>NUCLEOTIDE SEQUENCE</scope>
    <source>
        <strain evidence="7">MTRN7</strain>
    </source>
</reference>
<dbReference type="Pfam" id="PF01679">
    <property type="entry name" value="Pmp3"/>
    <property type="match status" value="1"/>
</dbReference>
<evidence type="ECO:0000256" key="1">
    <source>
        <dbReference type="ARBA" id="ARBA00004370"/>
    </source>
</evidence>
<dbReference type="PANTHER" id="PTHR21659:SF42">
    <property type="entry name" value="UPF0057 MEMBRANE PROTEIN ZK632.10-RELATED"/>
    <property type="match status" value="1"/>
</dbReference>
<evidence type="ECO:0000313" key="7">
    <source>
        <dbReference type="EMBL" id="MDA0177209.1"/>
    </source>
</evidence>
<comment type="similarity">
    <text evidence="2">Belongs to the UPF0057 (PMP3) family.</text>
</comment>
<evidence type="ECO:0000256" key="5">
    <source>
        <dbReference type="ARBA" id="ARBA00023136"/>
    </source>
</evidence>
<evidence type="ECO:0000256" key="2">
    <source>
        <dbReference type="ARBA" id="ARBA00009530"/>
    </source>
</evidence>
<dbReference type="RefSeq" id="WP_270005363.1">
    <property type="nucleotide sequence ID" value="NZ_JAPFGC010000002.1"/>
</dbReference>
<comment type="subcellular location">
    <subcellularLocation>
        <location evidence="1">Membrane</location>
    </subcellularLocation>
</comment>
<keyword evidence="3 6" id="KW-0812">Transmembrane</keyword>
<keyword evidence="8" id="KW-1185">Reference proteome</keyword>
<dbReference type="PANTHER" id="PTHR21659">
    <property type="entry name" value="HYDROPHOBIC PROTEIN RCI2 LOW TEMPERATURE AND SALT RESPONSIVE PROTEIN LTI6 -RELATED"/>
    <property type="match status" value="1"/>
</dbReference>
<evidence type="ECO:0000256" key="3">
    <source>
        <dbReference type="ARBA" id="ARBA00022692"/>
    </source>
</evidence>
<evidence type="ECO:0000256" key="4">
    <source>
        <dbReference type="ARBA" id="ARBA00022989"/>
    </source>
</evidence>
<keyword evidence="4 6" id="KW-1133">Transmembrane helix</keyword>
<protein>
    <submittedName>
        <fullName evidence="7">YqaE/Pmp3 family membrane protein</fullName>
    </submittedName>
</protein>
<name>A0ABT4RZH2_9FLAO</name>
<dbReference type="Proteomes" id="UP001149142">
    <property type="component" value="Unassembled WGS sequence"/>
</dbReference>
<proteinExistence type="inferred from homology"/>
<sequence length="52" mass="5902">MSILTIILNLFIPPLSVFLNKGLGKDFLINLILSLIFWLPGVIHAFYVTSER</sequence>
<comment type="caution">
    <text evidence="7">The sequence shown here is derived from an EMBL/GenBank/DDBJ whole genome shotgun (WGS) entry which is preliminary data.</text>
</comment>
<keyword evidence="5 6" id="KW-0472">Membrane</keyword>
<dbReference type="EMBL" id="JAPFGC010000002">
    <property type="protein sequence ID" value="MDA0177209.1"/>
    <property type="molecule type" value="Genomic_DNA"/>
</dbReference>
<accession>A0ABT4RZH2</accession>
<evidence type="ECO:0000313" key="8">
    <source>
        <dbReference type="Proteomes" id="UP001149142"/>
    </source>
</evidence>
<dbReference type="InterPro" id="IPR000612">
    <property type="entry name" value="PMP3"/>
</dbReference>
<feature type="transmembrane region" description="Helical" evidence="6">
    <location>
        <begin position="27"/>
        <end position="48"/>
    </location>
</feature>
<evidence type="ECO:0000256" key="6">
    <source>
        <dbReference type="SAM" id="Phobius"/>
    </source>
</evidence>
<organism evidence="7 8">
    <name type="scientific">Mesoflavibacter profundi</name>
    <dbReference type="NCBI Taxonomy" id="2708110"/>
    <lineage>
        <taxon>Bacteria</taxon>
        <taxon>Pseudomonadati</taxon>
        <taxon>Bacteroidota</taxon>
        <taxon>Flavobacteriia</taxon>
        <taxon>Flavobacteriales</taxon>
        <taxon>Flavobacteriaceae</taxon>
        <taxon>Mesoflavibacter</taxon>
    </lineage>
</organism>